<evidence type="ECO:0000313" key="3">
    <source>
        <dbReference type="Proteomes" id="UP000030686"/>
    </source>
</evidence>
<feature type="region of interest" description="Disordered" evidence="1">
    <location>
        <begin position="40"/>
        <end position="81"/>
    </location>
</feature>
<evidence type="ECO:0000256" key="1">
    <source>
        <dbReference type="SAM" id="MobiDB-lite"/>
    </source>
</evidence>
<dbReference type="EMBL" id="HG792015">
    <property type="protein sequence ID" value="CDM26919.1"/>
    <property type="molecule type" value="Genomic_DNA"/>
</dbReference>
<organism evidence="2 3">
    <name type="scientific">Penicillium roqueforti (strain FM164)</name>
    <dbReference type="NCBI Taxonomy" id="1365484"/>
    <lineage>
        <taxon>Eukaryota</taxon>
        <taxon>Fungi</taxon>
        <taxon>Dikarya</taxon>
        <taxon>Ascomycota</taxon>
        <taxon>Pezizomycotina</taxon>
        <taxon>Eurotiomycetes</taxon>
        <taxon>Eurotiomycetidae</taxon>
        <taxon>Eurotiales</taxon>
        <taxon>Aspergillaceae</taxon>
        <taxon>Penicillium</taxon>
    </lineage>
</organism>
<reference evidence="2" key="1">
    <citation type="journal article" date="2014" name="Nat. Commun.">
        <title>Multiple recent horizontal transfers of a large genomic region in cheese making fungi.</title>
        <authorList>
            <person name="Cheeseman K."/>
            <person name="Ropars J."/>
            <person name="Renault P."/>
            <person name="Dupont J."/>
            <person name="Gouzy J."/>
            <person name="Branca A."/>
            <person name="Abraham A.L."/>
            <person name="Ceppi M."/>
            <person name="Conseiller E."/>
            <person name="Debuchy R."/>
            <person name="Malagnac F."/>
            <person name="Goarin A."/>
            <person name="Silar P."/>
            <person name="Lacoste S."/>
            <person name="Sallet E."/>
            <person name="Bensimon A."/>
            <person name="Giraud T."/>
            <person name="Brygoo Y."/>
        </authorList>
    </citation>
    <scope>NUCLEOTIDE SEQUENCE [LARGE SCALE GENOMIC DNA]</scope>
    <source>
        <strain evidence="2">FM164</strain>
    </source>
</reference>
<dbReference type="AlphaFoldDB" id="W6PY65"/>
<name>W6PY65_PENRF</name>
<keyword evidence="3" id="KW-1185">Reference proteome</keyword>
<dbReference type="OrthoDB" id="4685598at2759"/>
<evidence type="ECO:0000313" key="2">
    <source>
        <dbReference type="EMBL" id="CDM26919.1"/>
    </source>
</evidence>
<feature type="compositionally biased region" description="Polar residues" evidence="1">
    <location>
        <begin position="40"/>
        <end position="63"/>
    </location>
</feature>
<proteinExistence type="predicted"/>
<gene>
    <name evidence="2" type="ORF">PROQFM164_S01g000728</name>
</gene>
<protein>
    <submittedName>
        <fullName evidence="2">Genomic scaffold, ProqFM164S01</fullName>
    </submittedName>
</protein>
<dbReference type="Proteomes" id="UP000030686">
    <property type="component" value="Unassembled WGS sequence"/>
</dbReference>
<sequence>MCSDLNAECVYREPGIKLDTGGKLILDHLARIETLLHSNLQNQEPHLAPSATSPATSNDTNLGSDDPSTRTSSRGLPVHRRLSAVGLSPRVRLPTLHPLHLPLIRDLVSRL</sequence>
<accession>W6PY65</accession>
<dbReference type="STRING" id="1365484.W6PY65"/>